<dbReference type="AlphaFoldDB" id="K9Y0Q1"/>
<evidence type="ECO:0000313" key="2">
    <source>
        <dbReference type="Proteomes" id="UP000010473"/>
    </source>
</evidence>
<dbReference type="RefSeq" id="WP_015328691.1">
    <property type="nucleotide sequence ID" value="NC_020052.1"/>
</dbReference>
<sequence>MTNTEFLRTAVEISKILGVSDRTISYWATNEVIDKPGKAQYCLVSSFNYYYNSLLEQISSLDEKIEIANNKSSSKSLQLENMKQSIKVITANAKIREHELKILEDSLVNAKDADRVFAQARESFREMCLNMVEDISKDIAKMNDPNEIQAHLEISIRKLLSEFSVTC</sequence>
<evidence type="ECO:0000313" key="1">
    <source>
        <dbReference type="EMBL" id="AFZ38400.1"/>
    </source>
</evidence>
<keyword evidence="1" id="KW-0614">Plasmid</keyword>
<dbReference type="EMBL" id="CP003657">
    <property type="protein sequence ID" value="AFZ38400.1"/>
    <property type="molecule type" value="Genomic_DNA"/>
</dbReference>
<proteinExistence type="predicted"/>
<dbReference type="Proteomes" id="UP000010473">
    <property type="component" value="Plasmid pSTA7437.04"/>
</dbReference>
<dbReference type="HOGENOM" id="CLU_1593545_0_0_3"/>
<organism evidence="1 2">
    <name type="scientific">Stanieria cyanosphaera (strain ATCC 29371 / PCC 7437)</name>
    <dbReference type="NCBI Taxonomy" id="111780"/>
    <lineage>
        <taxon>Bacteria</taxon>
        <taxon>Bacillati</taxon>
        <taxon>Cyanobacteriota</taxon>
        <taxon>Cyanophyceae</taxon>
        <taxon>Pleurocapsales</taxon>
        <taxon>Dermocarpellaceae</taxon>
        <taxon>Stanieria</taxon>
    </lineage>
</organism>
<dbReference type="KEGG" id="scs:Sta7437_4980"/>
<accession>K9Y0Q1</accession>
<geneLocation type="plasmid" evidence="1 2">
    <name>pSTA7437.04</name>
</geneLocation>
<gene>
    <name evidence="1" type="ordered locus">Sta7437_4980</name>
</gene>
<reference evidence="2" key="1">
    <citation type="journal article" date="2013" name="Proc. Natl. Acad. Sci. U.S.A.">
        <title>Improving the coverage of the cyanobacterial phylum using diversity-driven genome sequencing.</title>
        <authorList>
            <person name="Shih P.M."/>
            <person name="Wu D."/>
            <person name="Latifi A."/>
            <person name="Axen S.D."/>
            <person name="Fewer D.P."/>
            <person name="Talla E."/>
            <person name="Calteau A."/>
            <person name="Cai F."/>
            <person name="Tandeau de Marsac N."/>
            <person name="Rippka R."/>
            <person name="Herdman M."/>
            <person name="Sivonen K."/>
            <person name="Coursin T."/>
            <person name="Laurent T."/>
            <person name="Goodwin L."/>
            <person name="Nolan M."/>
            <person name="Davenport K.W."/>
            <person name="Han C.S."/>
            <person name="Rubin E.M."/>
            <person name="Eisen J.A."/>
            <person name="Woyke T."/>
            <person name="Gugger M."/>
            <person name="Kerfeld C.A."/>
        </authorList>
    </citation>
    <scope>NUCLEOTIDE SEQUENCE [LARGE SCALE GENOMIC DNA]</scope>
    <source>
        <strain evidence="2">ATCC 29371 / PCC 7437</strain>
        <plasmid evidence="2">Plasmid pSTA7437.04</plasmid>
    </source>
</reference>
<keyword evidence="2" id="KW-1185">Reference proteome</keyword>
<name>K9Y0Q1_STAC7</name>
<protein>
    <submittedName>
        <fullName evidence="1">Uncharacterized protein</fullName>
    </submittedName>
</protein>